<organism evidence="2 3">
    <name type="scientific">Pseudooceanicola sediminis</name>
    <dbReference type="NCBI Taxonomy" id="2211117"/>
    <lineage>
        <taxon>Bacteria</taxon>
        <taxon>Pseudomonadati</taxon>
        <taxon>Pseudomonadota</taxon>
        <taxon>Alphaproteobacteria</taxon>
        <taxon>Rhodobacterales</taxon>
        <taxon>Paracoccaceae</taxon>
        <taxon>Pseudooceanicola</taxon>
    </lineage>
</organism>
<protein>
    <submittedName>
        <fullName evidence="2">Uncharacterized protein</fullName>
    </submittedName>
</protein>
<evidence type="ECO:0000256" key="1">
    <source>
        <dbReference type="SAM" id="Phobius"/>
    </source>
</evidence>
<sequence>MRSESGRFSQGVAYQRNFVPVHPSQRMPLCGPVRLARPATVPLSVRLRLMVCLALAIGLPCAGIWVAFSGDAPVSAHPGHIVLGAALGLYAVVWARRASAAFRGWRGIAAGMRPGGRAEGGERADRPRY</sequence>
<dbReference type="Proteomes" id="UP000265848">
    <property type="component" value="Unassembled WGS sequence"/>
</dbReference>
<name>A0A399J386_9RHOB</name>
<proteinExistence type="predicted"/>
<comment type="caution">
    <text evidence="2">The sequence shown here is derived from an EMBL/GenBank/DDBJ whole genome shotgun (WGS) entry which is preliminary data.</text>
</comment>
<feature type="transmembrane region" description="Helical" evidence="1">
    <location>
        <begin position="47"/>
        <end position="68"/>
    </location>
</feature>
<dbReference type="RefSeq" id="WP_119398209.1">
    <property type="nucleotide sequence ID" value="NZ_QWJJ01000004.1"/>
</dbReference>
<evidence type="ECO:0000313" key="2">
    <source>
        <dbReference type="EMBL" id="RII39775.1"/>
    </source>
</evidence>
<keyword evidence="1" id="KW-1133">Transmembrane helix</keyword>
<accession>A0A399J386</accession>
<evidence type="ECO:0000313" key="3">
    <source>
        <dbReference type="Proteomes" id="UP000265848"/>
    </source>
</evidence>
<reference evidence="2 3" key="1">
    <citation type="submission" date="2018-08" db="EMBL/GenBank/DDBJ databases">
        <title>Pseudooceanicola sediminis CY03 in the family Rhodobacteracea.</title>
        <authorList>
            <person name="Zhang Y.-J."/>
        </authorList>
    </citation>
    <scope>NUCLEOTIDE SEQUENCE [LARGE SCALE GENOMIC DNA]</scope>
    <source>
        <strain evidence="2 3">CY03</strain>
    </source>
</reference>
<keyword evidence="3" id="KW-1185">Reference proteome</keyword>
<dbReference type="AlphaFoldDB" id="A0A399J386"/>
<keyword evidence="1" id="KW-0812">Transmembrane</keyword>
<gene>
    <name evidence="2" type="ORF">DL237_06435</name>
</gene>
<keyword evidence="1" id="KW-0472">Membrane</keyword>
<dbReference type="EMBL" id="QWJJ01000004">
    <property type="protein sequence ID" value="RII39775.1"/>
    <property type="molecule type" value="Genomic_DNA"/>
</dbReference>
<feature type="transmembrane region" description="Helical" evidence="1">
    <location>
        <begin position="74"/>
        <end position="95"/>
    </location>
</feature>